<feature type="region of interest" description="Disordered" evidence="2">
    <location>
        <begin position="277"/>
        <end position="302"/>
    </location>
</feature>
<dbReference type="STRING" id="461836.A0A0L0DN31"/>
<dbReference type="PROSITE" id="PS50088">
    <property type="entry name" value="ANK_REPEAT"/>
    <property type="match status" value="2"/>
</dbReference>
<reference evidence="3 4" key="1">
    <citation type="submission" date="2010-05" db="EMBL/GenBank/DDBJ databases">
        <title>The Genome Sequence of Thecamonas trahens ATCC 50062.</title>
        <authorList>
            <consortium name="The Broad Institute Genome Sequencing Platform"/>
            <person name="Russ C."/>
            <person name="Cuomo C."/>
            <person name="Shea T."/>
            <person name="Young S.K."/>
            <person name="Zeng Q."/>
            <person name="Koehrsen M."/>
            <person name="Haas B."/>
            <person name="Borodovsky M."/>
            <person name="Guigo R."/>
            <person name="Alvarado L."/>
            <person name="Berlin A."/>
            <person name="Bochicchio J."/>
            <person name="Borenstein D."/>
            <person name="Chapman S."/>
            <person name="Chen Z."/>
            <person name="Freedman E."/>
            <person name="Gellesch M."/>
            <person name="Goldberg J."/>
            <person name="Griggs A."/>
            <person name="Gujja S."/>
            <person name="Heilman E."/>
            <person name="Heiman D."/>
            <person name="Hepburn T."/>
            <person name="Howarth C."/>
            <person name="Jen D."/>
            <person name="Larson L."/>
            <person name="Mehta T."/>
            <person name="Park D."/>
            <person name="Pearson M."/>
            <person name="Roberts A."/>
            <person name="Saif S."/>
            <person name="Shenoy N."/>
            <person name="Sisk P."/>
            <person name="Stolte C."/>
            <person name="Sykes S."/>
            <person name="Thomson T."/>
            <person name="Walk T."/>
            <person name="White J."/>
            <person name="Yandava C."/>
            <person name="Burger G."/>
            <person name="Gray M.W."/>
            <person name="Holland P.W.H."/>
            <person name="King N."/>
            <person name="Lang F.B.F."/>
            <person name="Roger A.J."/>
            <person name="Ruiz-Trillo I."/>
            <person name="Lander E."/>
            <person name="Nusbaum C."/>
        </authorList>
    </citation>
    <scope>NUCLEOTIDE SEQUENCE [LARGE SCALE GENOMIC DNA]</scope>
    <source>
        <strain evidence="3 4">ATCC 50062</strain>
    </source>
</reference>
<accession>A0A0L0DN31</accession>
<organism evidence="3 4">
    <name type="scientific">Thecamonas trahens ATCC 50062</name>
    <dbReference type="NCBI Taxonomy" id="461836"/>
    <lineage>
        <taxon>Eukaryota</taxon>
        <taxon>Apusozoa</taxon>
        <taxon>Apusomonadida</taxon>
        <taxon>Apusomonadidae</taxon>
        <taxon>Thecamonas</taxon>
    </lineage>
</organism>
<dbReference type="PANTHER" id="PTHR24118:SF99">
    <property type="entry name" value="POTE ANKYRIN DOMAIN FAMILY MEMBER 3C-RELATED"/>
    <property type="match status" value="1"/>
</dbReference>
<dbReference type="InterPro" id="IPR002110">
    <property type="entry name" value="Ankyrin_rpt"/>
</dbReference>
<dbReference type="PROSITE" id="PS50297">
    <property type="entry name" value="ANK_REP_REGION"/>
    <property type="match status" value="2"/>
</dbReference>
<keyword evidence="1" id="KW-0040">ANK repeat</keyword>
<keyword evidence="4" id="KW-1185">Reference proteome</keyword>
<dbReference type="SUPFAM" id="SSF48403">
    <property type="entry name" value="Ankyrin repeat"/>
    <property type="match status" value="1"/>
</dbReference>
<dbReference type="Pfam" id="PF12796">
    <property type="entry name" value="Ank_2"/>
    <property type="match status" value="1"/>
</dbReference>
<feature type="repeat" description="ANK" evidence="1">
    <location>
        <begin position="133"/>
        <end position="169"/>
    </location>
</feature>
<dbReference type="PANTHER" id="PTHR24118">
    <property type="entry name" value="POTE ANKYRIN DOMAIN"/>
    <property type="match status" value="1"/>
</dbReference>
<dbReference type="AlphaFoldDB" id="A0A0L0DN31"/>
<evidence type="ECO:0000256" key="2">
    <source>
        <dbReference type="SAM" id="MobiDB-lite"/>
    </source>
</evidence>
<dbReference type="GeneID" id="25567537"/>
<feature type="repeat" description="ANK" evidence="1">
    <location>
        <begin position="100"/>
        <end position="132"/>
    </location>
</feature>
<dbReference type="Proteomes" id="UP000054408">
    <property type="component" value="Unassembled WGS sequence"/>
</dbReference>
<evidence type="ECO:0000256" key="1">
    <source>
        <dbReference type="PROSITE-ProRule" id="PRU00023"/>
    </source>
</evidence>
<dbReference type="RefSeq" id="XP_013754929.1">
    <property type="nucleotide sequence ID" value="XM_013899475.1"/>
</dbReference>
<dbReference type="InterPro" id="IPR036770">
    <property type="entry name" value="Ankyrin_rpt-contain_sf"/>
</dbReference>
<dbReference type="Gene3D" id="1.25.40.20">
    <property type="entry name" value="Ankyrin repeat-containing domain"/>
    <property type="match status" value="1"/>
</dbReference>
<dbReference type="SMART" id="SM00248">
    <property type="entry name" value="ANK"/>
    <property type="match status" value="4"/>
</dbReference>
<evidence type="ECO:0000313" key="3">
    <source>
        <dbReference type="EMBL" id="KNC52823.1"/>
    </source>
</evidence>
<sequence>MCADDVVDLFRATRTGNIEQVKWLVSYGQVQLMPSADEVAAAAAGSEAVDSILHAAAASGSLDVLAYIHSLLSGADTAHEVEEAEDNGVWEALVDSFDSSGSTPLMHAVRGGVVDMISFLLGAGAGVSVAGVGGKTPLHVALENGSGLADSKVLEVLIEGGADFDAADDKGVVPSAFRVVQRLNRVALVLEDRRAVAAEEAARVEALEERRRRRIEQQALVNASTRAALGRARAQAQKEADARNAAKRVVELSMDDMLAKEMTLGSLYADLPAAYVPASGRKKRRGKKSQRGRGRGSPGKRR</sequence>
<proteinExistence type="predicted"/>
<name>A0A0L0DN31_THETB</name>
<feature type="compositionally biased region" description="Basic residues" evidence="2">
    <location>
        <begin position="280"/>
        <end position="302"/>
    </location>
</feature>
<dbReference type="EMBL" id="GL349476">
    <property type="protein sequence ID" value="KNC52823.1"/>
    <property type="molecule type" value="Genomic_DNA"/>
</dbReference>
<gene>
    <name evidence="3" type="ORF">AMSG_08963</name>
</gene>
<evidence type="ECO:0000313" key="4">
    <source>
        <dbReference type="Proteomes" id="UP000054408"/>
    </source>
</evidence>
<protein>
    <submittedName>
        <fullName evidence="3">Uncharacterized protein</fullName>
    </submittedName>
</protein>